<keyword evidence="3" id="KW-0808">Transferase</keyword>
<dbReference type="CDD" id="cd16917">
    <property type="entry name" value="HATPase_UhpB-NarQ-NarX-like"/>
    <property type="match status" value="1"/>
</dbReference>
<feature type="domain" description="Histidine kinase" evidence="8">
    <location>
        <begin position="594"/>
        <end position="681"/>
    </location>
</feature>
<dbReference type="SUPFAM" id="SSF48452">
    <property type="entry name" value="TPR-like"/>
    <property type="match status" value="2"/>
</dbReference>
<dbReference type="SMART" id="SM00387">
    <property type="entry name" value="HATPase_c"/>
    <property type="match status" value="1"/>
</dbReference>
<dbReference type="InterPro" id="IPR003594">
    <property type="entry name" value="HATPase_dom"/>
</dbReference>
<dbReference type="EMBL" id="QPJO01000001">
    <property type="protein sequence ID" value="RCW93911.1"/>
    <property type="molecule type" value="Genomic_DNA"/>
</dbReference>
<dbReference type="EC" id="2.7.13.3" evidence="2"/>
<dbReference type="Pfam" id="PF02518">
    <property type="entry name" value="HATPase_c"/>
    <property type="match status" value="1"/>
</dbReference>
<dbReference type="InterPro" id="IPR005467">
    <property type="entry name" value="His_kinase_dom"/>
</dbReference>
<evidence type="ECO:0000256" key="5">
    <source>
        <dbReference type="ARBA" id="ARBA00023012"/>
    </source>
</evidence>
<proteinExistence type="predicted"/>
<evidence type="ECO:0000256" key="4">
    <source>
        <dbReference type="ARBA" id="ARBA00022777"/>
    </source>
</evidence>
<reference evidence="9 10" key="1">
    <citation type="submission" date="2018-07" db="EMBL/GenBank/DDBJ databases">
        <title>Genomic Encyclopedia of Type Strains, Phase III (KMG-III): the genomes of soil and plant-associated and newly described type strains.</title>
        <authorList>
            <person name="Whitman W."/>
        </authorList>
    </citation>
    <scope>NUCLEOTIDE SEQUENCE [LARGE SCALE GENOMIC DNA]</scope>
    <source>
        <strain evidence="9 10">CECT 7958</strain>
    </source>
</reference>
<evidence type="ECO:0000256" key="1">
    <source>
        <dbReference type="ARBA" id="ARBA00000085"/>
    </source>
</evidence>
<dbReference type="InterPro" id="IPR011990">
    <property type="entry name" value="TPR-like_helical_dom_sf"/>
</dbReference>
<evidence type="ECO:0000259" key="8">
    <source>
        <dbReference type="PROSITE" id="PS50109"/>
    </source>
</evidence>
<evidence type="ECO:0000256" key="2">
    <source>
        <dbReference type="ARBA" id="ARBA00012438"/>
    </source>
</evidence>
<dbReference type="InterPro" id="IPR019734">
    <property type="entry name" value="TPR_rpt"/>
</dbReference>
<keyword evidence="6" id="KW-0175">Coiled coil</keyword>
<dbReference type="Gene3D" id="1.25.40.10">
    <property type="entry name" value="Tetratricopeptide repeat domain"/>
    <property type="match status" value="2"/>
</dbReference>
<dbReference type="AlphaFoldDB" id="A0A368ZJI2"/>
<evidence type="ECO:0000256" key="3">
    <source>
        <dbReference type="ARBA" id="ARBA00022679"/>
    </source>
</evidence>
<protein>
    <recommendedName>
        <fullName evidence="2">histidine kinase</fullName>
        <ecNumber evidence="2">2.7.13.3</ecNumber>
    </recommendedName>
</protein>
<comment type="catalytic activity">
    <reaction evidence="1">
        <text>ATP + protein L-histidine = ADP + protein N-phospho-L-histidine.</text>
        <dbReference type="EC" id="2.7.13.3"/>
    </reaction>
</comment>
<keyword evidence="10" id="KW-1185">Reference proteome</keyword>
<accession>A0A368ZJI2</accession>
<keyword evidence="7" id="KW-0472">Membrane</keyword>
<dbReference type="GO" id="GO:0004673">
    <property type="term" value="F:protein histidine kinase activity"/>
    <property type="evidence" value="ECO:0007669"/>
    <property type="project" value="UniProtKB-EC"/>
</dbReference>
<evidence type="ECO:0000313" key="10">
    <source>
        <dbReference type="Proteomes" id="UP000253436"/>
    </source>
</evidence>
<gene>
    <name evidence="9" type="ORF">DFQ08_101711</name>
</gene>
<dbReference type="PRINTS" id="PR00344">
    <property type="entry name" value="BCTRLSENSOR"/>
</dbReference>
<organism evidence="9 10">
    <name type="scientific">Winogradskyella arenosi</name>
    <dbReference type="NCBI Taxonomy" id="533325"/>
    <lineage>
        <taxon>Bacteria</taxon>
        <taxon>Pseudomonadati</taxon>
        <taxon>Bacteroidota</taxon>
        <taxon>Flavobacteriia</taxon>
        <taxon>Flavobacteriales</taxon>
        <taxon>Flavobacteriaceae</taxon>
        <taxon>Winogradskyella</taxon>
    </lineage>
</organism>
<comment type="caution">
    <text evidence="9">The sequence shown here is derived from an EMBL/GenBank/DDBJ whole genome shotgun (WGS) entry which is preliminary data.</text>
</comment>
<name>A0A368ZJI2_9FLAO</name>
<dbReference type="SMART" id="SM00028">
    <property type="entry name" value="TPR"/>
    <property type="match status" value="4"/>
</dbReference>
<dbReference type="PANTHER" id="PTHR24421:SF10">
    <property type="entry name" value="NITRATE_NITRITE SENSOR PROTEIN NARQ"/>
    <property type="match status" value="1"/>
</dbReference>
<dbReference type="GO" id="GO:0000160">
    <property type="term" value="P:phosphorelay signal transduction system"/>
    <property type="evidence" value="ECO:0007669"/>
    <property type="project" value="UniProtKB-KW"/>
</dbReference>
<feature type="transmembrane region" description="Helical" evidence="7">
    <location>
        <begin position="425"/>
        <end position="446"/>
    </location>
</feature>
<keyword evidence="4 9" id="KW-0418">Kinase</keyword>
<evidence type="ECO:0000313" key="9">
    <source>
        <dbReference type="EMBL" id="RCW93911.1"/>
    </source>
</evidence>
<feature type="coiled-coil region" evidence="6">
    <location>
        <begin position="396"/>
        <end position="423"/>
    </location>
</feature>
<dbReference type="PROSITE" id="PS50109">
    <property type="entry name" value="HIS_KIN"/>
    <property type="match status" value="1"/>
</dbReference>
<dbReference type="Proteomes" id="UP000253436">
    <property type="component" value="Unassembled WGS sequence"/>
</dbReference>
<evidence type="ECO:0000256" key="6">
    <source>
        <dbReference type="SAM" id="Coils"/>
    </source>
</evidence>
<dbReference type="InterPro" id="IPR004358">
    <property type="entry name" value="Sig_transdc_His_kin-like_C"/>
</dbReference>
<dbReference type="Pfam" id="PF13424">
    <property type="entry name" value="TPR_12"/>
    <property type="match status" value="1"/>
</dbReference>
<dbReference type="SUPFAM" id="SSF55874">
    <property type="entry name" value="ATPase domain of HSP90 chaperone/DNA topoisomerase II/histidine kinase"/>
    <property type="match status" value="1"/>
</dbReference>
<sequence>MLKQIILIGFLYFGSILYLGAQNKALNQINALIEQSQDLNFDSNQRLEFALRSSELATETQIDSLILKANRNLSVSYFHSELYDKYISLNRGNFELAKKLNDSSSIIVAASNLGSSYRYFEENDSSYYFYSQSLKYFSPNEISEKKATALLYIADILQIEKIYAGAEESAIKSIQILSRLPKNKIRSDKLWNAYNLLGIISKELGHYQAAIDYYDKSNAYTDIIDDGYLNEIYSINNKAGVYRRMGDYAKAIELYKSLLEARNQYEGEDPSFYATILNNVADTELESGNYNFQTVQGQFSDAYRMANDLDDDVLKMNVALHTAKLYKEEQVLDSVVKYANEALTISYEVSSNEIKQEALLLLADTDDGDKGKYYLKEHIRISDSLLEVDHAVRNKYARIEFETDELEAQNERIEAENAQISKENLYLVMLTLGVIFFAILLYIVILQRVKNRKLEMMQMQQKANEDIYNLMLVQQDKVDEARAKEKVRVSKELHDGVLGRLFGIRLSLDSINLKEGQDAVLTRAKYIQQLQNVEQDIRKISHELNTDFVSGSGFMDIVQELVENQAVAYDLAYSFKFTDDIDWDEISNKTKINIYRVIQESMQNIYKHANANQIEISISLEKGLICLNITDDGDGFDSAKTKKGIGLKNMKSRVEDINGTITFTSEKGNGTLVNVKFPYINL</sequence>
<evidence type="ECO:0000256" key="7">
    <source>
        <dbReference type="SAM" id="Phobius"/>
    </source>
</evidence>
<dbReference type="PANTHER" id="PTHR24421">
    <property type="entry name" value="NITRATE/NITRITE SENSOR PROTEIN NARX-RELATED"/>
    <property type="match status" value="1"/>
</dbReference>
<keyword evidence="5" id="KW-0902">Two-component regulatory system</keyword>
<dbReference type="InterPro" id="IPR050482">
    <property type="entry name" value="Sensor_HK_TwoCompSys"/>
</dbReference>
<keyword evidence="7" id="KW-1133">Transmembrane helix</keyword>
<dbReference type="Gene3D" id="3.30.565.10">
    <property type="entry name" value="Histidine kinase-like ATPase, C-terminal domain"/>
    <property type="match status" value="1"/>
</dbReference>
<keyword evidence="7" id="KW-0812">Transmembrane</keyword>
<dbReference type="InterPro" id="IPR036890">
    <property type="entry name" value="HATPase_C_sf"/>
</dbReference>